<keyword evidence="7 10" id="KW-0460">Magnesium</keyword>
<evidence type="ECO:0000256" key="10">
    <source>
        <dbReference type="HAMAP-Rule" id="MF_00379"/>
    </source>
</evidence>
<dbReference type="CDD" id="cd04164">
    <property type="entry name" value="trmE"/>
    <property type="match status" value="1"/>
</dbReference>
<feature type="binding site" evidence="10">
    <location>
        <position position="247"/>
    </location>
    <ligand>
        <name>K(+)</name>
        <dbReference type="ChEBI" id="CHEBI:29103"/>
    </ligand>
</feature>
<feature type="binding site" evidence="10">
    <location>
        <position position="252"/>
    </location>
    <ligand>
        <name>K(+)</name>
        <dbReference type="ChEBI" id="CHEBI:29103"/>
    </ligand>
</feature>
<keyword evidence="4 10" id="KW-0479">Metal-binding</keyword>
<evidence type="ECO:0000259" key="12">
    <source>
        <dbReference type="PROSITE" id="PS51709"/>
    </source>
</evidence>
<evidence type="ECO:0000256" key="6">
    <source>
        <dbReference type="ARBA" id="ARBA00022801"/>
    </source>
</evidence>
<dbReference type="GO" id="GO:0046872">
    <property type="term" value="F:metal ion binding"/>
    <property type="evidence" value="ECO:0007669"/>
    <property type="project" value="UniProtKB-KW"/>
</dbReference>
<keyword evidence="5 10" id="KW-0547">Nucleotide-binding</keyword>
<dbReference type="Gene3D" id="3.30.1360.120">
    <property type="entry name" value="Probable tRNA modification gtpase trme, domain 1"/>
    <property type="match status" value="1"/>
</dbReference>
<dbReference type="CDD" id="cd14858">
    <property type="entry name" value="TrmE_N"/>
    <property type="match status" value="1"/>
</dbReference>
<dbReference type="FunFam" id="3.40.50.300:FF:001376">
    <property type="entry name" value="tRNA modification GTPase MnmE"/>
    <property type="match status" value="1"/>
</dbReference>
<dbReference type="GO" id="GO:0002098">
    <property type="term" value="P:tRNA wobble uridine modification"/>
    <property type="evidence" value="ECO:0007669"/>
    <property type="project" value="TreeGrafter"/>
</dbReference>
<dbReference type="Pfam" id="PF12631">
    <property type="entry name" value="MnmE_helical"/>
    <property type="match status" value="1"/>
</dbReference>
<proteinExistence type="inferred from homology"/>
<evidence type="ECO:0000256" key="11">
    <source>
        <dbReference type="RuleBase" id="RU003313"/>
    </source>
</evidence>
<dbReference type="NCBIfam" id="TIGR00450">
    <property type="entry name" value="mnmE_trmE_thdF"/>
    <property type="match status" value="1"/>
</dbReference>
<dbReference type="Pfam" id="PF10396">
    <property type="entry name" value="TrmE_N"/>
    <property type="match status" value="1"/>
</dbReference>
<dbReference type="AlphaFoldDB" id="A0A4R0MV25"/>
<sequence length="456" mass="49732">MITNETIVALSTPPGIGAIGVIRLSGKDAIAITNSVFSGKDLLAQDSHTIHFGLIKDGNVVIDEVLVSLFVAPKSYTKENVVEISCHGSNYIIQQIISLLIRKGASAAKPGEFTLRAFLNGGLDLSQAEAVADLISSDSAAAHSVAMNQLRGGFSTELNVLREQLIHFASMIELELDFAEEDVEFANRDQLQVLIEKITVVLNKLIRSFELGNVIKLGINTVIAGRPNAGKSTLLNALLNEDRAIVSEIAGTTRDTIEEVLNINGINFRLIDTAGIREATDTIEAIGVEKTMQKISQSAVLVYLFDVVNLSVDEIQEDILRLHKPGIAFLAVANKMDLSYNDRLKELKLPKDIGFIGISAKEQQQIEELKQLLYDTAIGDKLSDNHTMVTNIRHVEALQRTRTALNSVAEGLVNPVTSDFLAMDIKQALHYLGEITGQVTTDDLLENIFSKFCIGK</sequence>
<dbReference type="GO" id="GO:0005829">
    <property type="term" value="C:cytosol"/>
    <property type="evidence" value="ECO:0007669"/>
    <property type="project" value="TreeGrafter"/>
</dbReference>
<dbReference type="InterPro" id="IPR027368">
    <property type="entry name" value="MnmE_dom2"/>
</dbReference>
<dbReference type="InterPro" id="IPR031168">
    <property type="entry name" value="G_TrmE"/>
</dbReference>
<dbReference type="FunFam" id="3.30.1360.120:FF:000003">
    <property type="entry name" value="tRNA modification GTPase MnmE"/>
    <property type="match status" value="1"/>
</dbReference>
<dbReference type="Pfam" id="PF01926">
    <property type="entry name" value="MMR_HSR1"/>
    <property type="match status" value="1"/>
</dbReference>
<feature type="binding site" evidence="10">
    <location>
        <begin position="272"/>
        <end position="275"/>
    </location>
    <ligand>
        <name>GTP</name>
        <dbReference type="ChEBI" id="CHEBI:37565"/>
    </ligand>
</feature>
<organism evidence="13 14">
    <name type="scientific">Pedobacter hiemivivus</name>
    <dbReference type="NCBI Taxonomy" id="2530454"/>
    <lineage>
        <taxon>Bacteria</taxon>
        <taxon>Pseudomonadati</taxon>
        <taxon>Bacteroidota</taxon>
        <taxon>Sphingobacteriia</taxon>
        <taxon>Sphingobacteriales</taxon>
        <taxon>Sphingobacteriaceae</taxon>
        <taxon>Pedobacter</taxon>
    </lineage>
</organism>
<dbReference type="Proteomes" id="UP000291117">
    <property type="component" value="Unassembled WGS sequence"/>
</dbReference>
<gene>
    <name evidence="10 13" type="primary">mnmE</name>
    <name evidence="10" type="synonym">trmE</name>
    <name evidence="13" type="ORF">EZ444_20040</name>
</gene>
<evidence type="ECO:0000256" key="2">
    <source>
        <dbReference type="ARBA" id="ARBA00022490"/>
    </source>
</evidence>
<keyword evidence="2 10" id="KW-0963">Cytoplasm</keyword>
<keyword evidence="6 10" id="KW-0378">Hydrolase</keyword>
<feature type="binding site" evidence="10">
    <location>
        <position position="232"/>
    </location>
    <ligand>
        <name>Mg(2+)</name>
        <dbReference type="ChEBI" id="CHEBI:18420"/>
    </ligand>
</feature>
<dbReference type="HAMAP" id="MF_00379">
    <property type="entry name" value="GTPase_MnmE"/>
    <property type="match status" value="1"/>
</dbReference>
<dbReference type="SUPFAM" id="SSF116878">
    <property type="entry name" value="TrmE connector domain"/>
    <property type="match status" value="1"/>
</dbReference>
<comment type="similarity">
    <text evidence="1 10 11">Belongs to the TRAFAC class TrmE-Era-EngA-EngB-Septin-like GTPase superfamily. TrmE GTPase family.</text>
</comment>
<keyword evidence="8 10" id="KW-0630">Potassium</keyword>
<reference evidence="13 14" key="1">
    <citation type="submission" date="2019-02" db="EMBL/GenBank/DDBJ databases">
        <title>Pedobacter sp. RP-3-8 sp. nov., isolated from Arctic soil.</title>
        <authorList>
            <person name="Dahal R.H."/>
        </authorList>
    </citation>
    <scope>NUCLEOTIDE SEQUENCE [LARGE SCALE GENOMIC DNA]</scope>
    <source>
        <strain evidence="13 14">RP-3-8</strain>
    </source>
</reference>
<evidence type="ECO:0000313" key="14">
    <source>
        <dbReference type="Proteomes" id="UP000291117"/>
    </source>
</evidence>
<dbReference type="InterPro" id="IPR025867">
    <property type="entry name" value="MnmE_helical"/>
</dbReference>
<dbReference type="InterPro" id="IPR004520">
    <property type="entry name" value="GTPase_MnmE"/>
</dbReference>
<name>A0A4R0MV25_9SPHI</name>
<dbReference type="Gene3D" id="3.40.50.300">
    <property type="entry name" value="P-loop containing nucleotide triphosphate hydrolases"/>
    <property type="match status" value="1"/>
</dbReference>
<dbReference type="InterPro" id="IPR018948">
    <property type="entry name" value="GTP-bd_TrmE_N"/>
</dbReference>
<dbReference type="EC" id="3.6.-.-" evidence="10"/>
<dbReference type="InterPro" id="IPR027417">
    <property type="entry name" value="P-loop_NTPase"/>
</dbReference>
<dbReference type="InterPro" id="IPR006073">
    <property type="entry name" value="GTP-bd"/>
</dbReference>
<dbReference type="InterPro" id="IPR005225">
    <property type="entry name" value="Small_GTP-bd"/>
</dbReference>
<keyword evidence="14" id="KW-1185">Reference proteome</keyword>
<evidence type="ECO:0000256" key="4">
    <source>
        <dbReference type="ARBA" id="ARBA00022723"/>
    </source>
</evidence>
<evidence type="ECO:0000256" key="7">
    <source>
        <dbReference type="ARBA" id="ARBA00022842"/>
    </source>
</evidence>
<protein>
    <recommendedName>
        <fullName evidence="10">tRNA modification GTPase MnmE</fullName>
        <ecNumber evidence="10">3.6.-.-</ecNumber>
    </recommendedName>
</protein>
<feature type="binding site" evidence="10">
    <location>
        <position position="253"/>
    </location>
    <ligand>
        <name>Mg(2+)</name>
        <dbReference type="ChEBI" id="CHEBI:18420"/>
    </ligand>
</feature>
<evidence type="ECO:0000256" key="1">
    <source>
        <dbReference type="ARBA" id="ARBA00011043"/>
    </source>
</evidence>
<dbReference type="RefSeq" id="WP_131610935.1">
    <property type="nucleotide sequence ID" value="NZ_SJSM01000016.1"/>
</dbReference>
<evidence type="ECO:0000256" key="8">
    <source>
        <dbReference type="ARBA" id="ARBA00022958"/>
    </source>
</evidence>
<evidence type="ECO:0000256" key="5">
    <source>
        <dbReference type="ARBA" id="ARBA00022741"/>
    </source>
</evidence>
<dbReference type="EMBL" id="SJSM01000016">
    <property type="protein sequence ID" value="TCC91008.1"/>
    <property type="molecule type" value="Genomic_DNA"/>
</dbReference>
<dbReference type="NCBIfam" id="TIGR00231">
    <property type="entry name" value="small_GTP"/>
    <property type="match status" value="1"/>
</dbReference>
<comment type="caution">
    <text evidence="10">Lacks conserved residue(s) required for the propagation of feature annotation.</text>
</comment>
<dbReference type="GO" id="GO:0030488">
    <property type="term" value="P:tRNA methylation"/>
    <property type="evidence" value="ECO:0007669"/>
    <property type="project" value="TreeGrafter"/>
</dbReference>
<evidence type="ECO:0000256" key="3">
    <source>
        <dbReference type="ARBA" id="ARBA00022694"/>
    </source>
</evidence>
<comment type="subunit">
    <text evidence="10">Homodimer. Heterotetramer of two MnmE and two MnmG subunits.</text>
</comment>
<feature type="binding site" evidence="10">
    <location>
        <begin position="228"/>
        <end position="233"/>
    </location>
    <ligand>
        <name>GTP</name>
        <dbReference type="ChEBI" id="CHEBI:37565"/>
    </ligand>
</feature>
<dbReference type="GO" id="GO:0042802">
    <property type="term" value="F:identical protein binding"/>
    <property type="evidence" value="ECO:0007669"/>
    <property type="project" value="UniProtKB-ARBA"/>
</dbReference>
<feature type="domain" description="TrmE-type G" evidence="12">
    <location>
        <begin position="218"/>
        <end position="378"/>
    </location>
</feature>
<evidence type="ECO:0000256" key="9">
    <source>
        <dbReference type="ARBA" id="ARBA00023134"/>
    </source>
</evidence>
<feature type="binding site" evidence="10">
    <location>
        <position position="249"/>
    </location>
    <ligand>
        <name>K(+)</name>
        <dbReference type="ChEBI" id="CHEBI:29103"/>
    </ligand>
</feature>
<accession>A0A4R0MV25</accession>
<dbReference type="InterPro" id="IPR027266">
    <property type="entry name" value="TrmE/GcvT-like"/>
</dbReference>
<comment type="subcellular location">
    <subcellularLocation>
        <location evidence="10">Cytoplasm</location>
    </subcellularLocation>
</comment>
<dbReference type="SUPFAM" id="SSF52540">
    <property type="entry name" value="P-loop containing nucleoside triphosphate hydrolases"/>
    <property type="match status" value="1"/>
</dbReference>
<keyword evidence="3 10" id="KW-0819">tRNA processing</keyword>
<comment type="cofactor">
    <cofactor evidence="10">
        <name>K(+)</name>
        <dbReference type="ChEBI" id="CHEBI:29103"/>
    </cofactor>
    <text evidence="10">Binds 1 potassium ion per subunit.</text>
</comment>
<dbReference type="GO" id="GO:0005525">
    <property type="term" value="F:GTP binding"/>
    <property type="evidence" value="ECO:0007669"/>
    <property type="project" value="UniProtKB-UniRule"/>
</dbReference>
<feature type="binding site" evidence="10">
    <location>
        <begin position="247"/>
        <end position="253"/>
    </location>
    <ligand>
        <name>GTP</name>
        <dbReference type="ChEBI" id="CHEBI:37565"/>
    </ligand>
</feature>
<evidence type="ECO:0000313" key="13">
    <source>
        <dbReference type="EMBL" id="TCC91008.1"/>
    </source>
</evidence>
<comment type="caution">
    <text evidence="13">The sequence shown here is derived from an EMBL/GenBank/DDBJ whole genome shotgun (WGS) entry which is preliminary data.</text>
</comment>
<feature type="binding site" evidence="10">
    <location>
        <position position="228"/>
    </location>
    <ligand>
        <name>K(+)</name>
        <dbReference type="ChEBI" id="CHEBI:29103"/>
    </ligand>
</feature>
<dbReference type="Gene3D" id="1.20.120.430">
    <property type="entry name" value="tRNA modification GTPase MnmE domain 2"/>
    <property type="match status" value="1"/>
</dbReference>
<keyword evidence="9 10" id="KW-0342">GTP-binding</keyword>
<comment type="function">
    <text evidence="10">Exhibits a very high intrinsic GTPase hydrolysis rate. Involved in the addition of a carboxymethylaminomethyl (cmnm) group at the wobble position (U34) of certain tRNAs, forming tRNA-cmnm(5)s(2)U34.</text>
</comment>
<dbReference type="PROSITE" id="PS51709">
    <property type="entry name" value="G_TRME"/>
    <property type="match status" value="1"/>
</dbReference>
<dbReference type="PANTHER" id="PTHR42714:SF2">
    <property type="entry name" value="TRNA MODIFICATION GTPASE GTPBP3, MITOCHONDRIAL"/>
    <property type="match status" value="1"/>
</dbReference>
<dbReference type="GO" id="GO:0003924">
    <property type="term" value="F:GTPase activity"/>
    <property type="evidence" value="ECO:0007669"/>
    <property type="project" value="UniProtKB-UniRule"/>
</dbReference>
<dbReference type="OrthoDB" id="9805918at2"/>
<dbReference type="PANTHER" id="PTHR42714">
    <property type="entry name" value="TRNA MODIFICATION GTPASE GTPBP3"/>
    <property type="match status" value="1"/>
</dbReference>